<keyword evidence="1" id="KW-1133">Transmembrane helix</keyword>
<feature type="transmembrane region" description="Helical" evidence="1">
    <location>
        <begin position="101"/>
        <end position="119"/>
    </location>
</feature>
<proteinExistence type="predicted"/>
<feature type="transmembrane region" description="Helical" evidence="1">
    <location>
        <begin position="338"/>
        <end position="356"/>
    </location>
</feature>
<keyword evidence="1" id="KW-0812">Transmembrane</keyword>
<dbReference type="PANTHER" id="PTHR38454:SF1">
    <property type="entry name" value="INTEGRAL MEMBRANE PROTEIN"/>
    <property type="match status" value="1"/>
</dbReference>
<feature type="transmembrane region" description="Helical" evidence="1">
    <location>
        <begin position="223"/>
        <end position="248"/>
    </location>
</feature>
<sequence length="768" mass="80899">MAPAARWPLGPVLLIVAAAWTALSWPWLSGRVTIPWDAKAHFQAQLSFLATSLHRGEAPFWNPYVFAGSPQIADPQSLIFSPPHLLLALLDPAPSLRAADALAFGMLAFGALGVVLIFRDRGWRQGGAVTAAIAFAFGASAAWRIQHTGQIFSLSYLPVAWWLLDRALARRSAGYGFSAGLVAGMMVLGRDQVAWLGAWLLVGVVAWFWAASGDVRAAVRSSLAPLGAGVAGGVLAAGLPLLMTVLLAGDSNRPAIDYEGAAKGSLHPASLLTAFAANLFGTDGPLVDFWGPPSPAWGPVDLYLARNMGDVYLGAIPLLALLALGLARGAFAAREIRFAVAAFGALLVYALGRYTPGFALLYHLPGSNLFRRPADATFTLGAVAAVLAGYGVHRLLAGTLRPATLGRLAAGAGLVAAGFLLCGVVAMAKDRLAAAAGSLALGVALVAASAAALWAAAQLSPARPLAAAALLAAVLTGDLALSNGPNESTALPPETYDVLRPDSRNATVALLKAKLAEGAAPDRRDRIEFAGVDFHWPNASMTHGLDNTLGYNPIRLDHYSRATGAQDHVALPSQRSFAPLMPSYRSLLADMLGLRFIVTRGDVAEIDPTLAPGDLIEIARTPDGRIYENPRALPRVLFATQARQADFEALLRTGAWPADFDPARMVLLERPAAPPGPDADQPGTATLRGYANTQVTVSASSPAGGYVVLNDSWHPWWYAEVDGKPAPLLRANVIFRAVPVGPGAHEVRFVFRPLEGAWDELKGRMGWR</sequence>
<name>A0AAU7J939_9HYPH</name>
<feature type="transmembrane region" description="Helical" evidence="1">
    <location>
        <begin position="311"/>
        <end position="331"/>
    </location>
</feature>
<feature type="transmembrane region" description="Helical" evidence="1">
    <location>
        <begin position="408"/>
        <end position="428"/>
    </location>
</feature>
<protein>
    <recommendedName>
        <fullName evidence="3">YfhO family protein</fullName>
    </recommendedName>
</protein>
<keyword evidence="1" id="KW-0472">Membrane</keyword>
<reference evidence="2" key="1">
    <citation type="submission" date="2024-05" db="EMBL/GenBank/DDBJ databases">
        <authorList>
            <person name="Kim S."/>
            <person name="Heo J."/>
            <person name="Choi H."/>
            <person name="Choi Y."/>
            <person name="Kwon S.-W."/>
            <person name="Kim Y."/>
        </authorList>
    </citation>
    <scope>NUCLEOTIDE SEQUENCE</scope>
    <source>
        <strain evidence="2">KACC 23698</strain>
    </source>
</reference>
<gene>
    <name evidence="2" type="ORF">ABEG18_14155</name>
</gene>
<feature type="transmembrane region" description="Helical" evidence="1">
    <location>
        <begin position="193"/>
        <end position="211"/>
    </location>
</feature>
<evidence type="ECO:0000256" key="1">
    <source>
        <dbReference type="SAM" id="Phobius"/>
    </source>
</evidence>
<dbReference type="PANTHER" id="PTHR38454">
    <property type="entry name" value="INTEGRAL MEMBRANE PROTEIN-RELATED"/>
    <property type="match status" value="1"/>
</dbReference>
<accession>A0AAU7J939</accession>
<feature type="transmembrane region" description="Helical" evidence="1">
    <location>
        <begin position="269"/>
        <end position="291"/>
    </location>
</feature>
<feature type="transmembrane region" description="Helical" evidence="1">
    <location>
        <begin position="126"/>
        <end position="145"/>
    </location>
</feature>
<organism evidence="2">
    <name type="scientific">Alsobacter sp. KACC 23698</name>
    <dbReference type="NCBI Taxonomy" id="3149229"/>
    <lineage>
        <taxon>Bacteria</taxon>
        <taxon>Pseudomonadati</taxon>
        <taxon>Pseudomonadota</taxon>
        <taxon>Alphaproteobacteria</taxon>
        <taxon>Hyphomicrobiales</taxon>
        <taxon>Alsobacteraceae</taxon>
        <taxon>Alsobacter</taxon>
    </lineage>
</organism>
<dbReference type="RefSeq" id="WP_406853700.1">
    <property type="nucleotide sequence ID" value="NZ_CP157484.1"/>
</dbReference>
<evidence type="ECO:0008006" key="3">
    <source>
        <dbReference type="Google" id="ProtNLM"/>
    </source>
</evidence>
<dbReference type="EMBL" id="CP157484">
    <property type="protein sequence ID" value="XBO36883.1"/>
    <property type="molecule type" value="Genomic_DNA"/>
</dbReference>
<feature type="transmembrane region" description="Helical" evidence="1">
    <location>
        <begin position="434"/>
        <end position="457"/>
    </location>
</feature>
<evidence type="ECO:0000313" key="2">
    <source>
        <dbReference type="EMBL" id="XBO36883.1"/>
    </source>
</evidence>
<dbReference type="AlphaFoldDB" id="A0AAU7J939"/>
<feature type="transmembrane region" description="Helical" evidence="1">
    <location>
        <begin position="376"/>
        <end position="396"/>
    </location>
</feature>
<dbReference type="InterPro" id="IPR018580">
    <property type="entry name" value="Uncharacterised_YfhO"/>
</dbReference>